<organism evidence="2 3">
    <name type="scientific">Streptomonospora litoralis</name>
    <dbReference type="NCBI Taxonomy" id="2498135"/>
    <lineage>
        <taxon>Bacteria</taxon>
        <taxon>Bacillati</taxon>
        <taxon>Actinomycetota</taxon>
        <taxon>Actinomycetes</taxon>
        <taxon>Streptosporangiales</taxon>
        <taxon>Nocardiopsidaceae</taxon>
        <taxon>Streptomonospora</taxon>
    </lineage>
</organism>
<dbReference type="Gene3D" id="1.20.140.10">
    <property type="entry name" value="Butyryl-CoA Dehydrogenase, subunit A, domain 3"/>
    <property type="match status" value="1"/>
</dbReference>
<dbReference type="EMBL" id="CP036455">
    <property type="protein sequence ID" value="QBI52625.1"/>
    <property type="molecule type" value="Genomic_DNA"/>
</dbReference>
<dbReference type="KEGG" id="strr:EKD16_04075"/>
<name>A0A4P6PWY4_9ACTN</name>
<dbReference type="AlphaFoldDB" id="A0A4P6PWY4"/>
<dbReference type="RefSeq" id="WP_207391424.1">
    <property type="nucleotide sequence ID" value="NZ_CP036455.1"/>
</dbReference>
<evidence type="ECO:0000313" key="2">
    <source>
        <dbReference type="EMBL" id="QBI52625.1"/>
    </source>
</evidence>
<dbReference type="Proteomes" id="UP000292235">
    <property type="component" value="Chromosome"/>
</dbReference>
<dbReference type="GO" id="GO:0016627">
    <property type="term" value="F:oxidoreductase activity, acting on the CH-CH group of donors"/>
    <property type="evidence" value="ECO:0007669"/>
    <property type="project" value="InterPro"/>
</dbReference>
<reference evidence="2 3" key="1">
    <citation type="submission" date="2019-02" db="EMBL/GenBank/DDBJ databases">
        <authorList>
            <person name="Khodamoradi S."/>
            <person name="Hahnke R.L."/>
            <person name="Kaempfer P."/>
            <person name="Schumann P."/>
            <person name="Rohde M."/>
            <person name="Steinert M."/>
            <person name="Luzhetskyy A."/>
            <person name="Wink J."/>
            <person name="Ruckert C."/>
        </authorList>
    </citation>
    <scope>NUCLEOTIDE SEQUENCE [LARGE SCALE GENOMIC DNA]</scope>
    <source>
        <strain evidence="2 3">M2</strain>
    </source>
</reference>
<proteinExistence type="predicted"/>
<accession>A0A4P6PWY4</accession>
<feature type="compositionally biased region" description="Low complexity" evidence="1">
    <location>
        <begin position="1"/>
        <end position="15"/>
    </location>
</feature>
<keyword evidence="3" id="KW-1185">Reference proteome</keyword>
<sequence>MTEAPPAAESAATGGHDPTAPASPDGVRLRAREAGLCAALRMLSDGAGAGIPQGPGGHVVALDRPGVPQAATELRLDGGTLTFGAAPQGLEGNPPAPPAWTAGLAWLRLGCSERLLASCLGYLGERTAGGSPLLVQQMVRGQLAEVRGSQLEAELVLGAGAGPDVLQDVHEALTRADRVLCRLLGASSVLESGPGQEAYASELLADVYTPAPFQRTREAAL</sequence>
<protein>
    <recommendedName>
        <fullName evidence="4">Acyl-CoA dehydrogenase/oxidase C-terminal domain-containing protein</fullName>
    </recommendedName>
</protein>
<feature type="region of interest" description="Disordered" evidence="1">
    <location>
        <begin position="1"/>
        <end position="26"/>
    </location>
</feature>
<evidence type="ECO:0000256" key="1">
    <source>
        <dbReference type="SAM" id="MobiDB-lite"/>
    </source>
</evidence>
<evidence type="ECO:0000313" key="3">
    <source>
        <dbReference type="Proteomes" id="UP000292235"/>
    </source>
</evidence>
<dbReference type="SUPFAM" id="SSF47203">
    <property type="entry name" value="Acyl-CoA dehydrogenase C-terminal domain-like"/>
    <property type="match status" value="1"/>
</dbReference>
<gene>
    <name evidence="2" type="ORF">EKD16_04075</name>
</gene>
<evidence type="ECO:0008006" key="4">
    <source>
        <dbReference type="Google" id="ProtNLM"/>
    </source>
</evidence>
<dbReference type="InterPro" id="IPR036250">
    <property type="entry name" value="AcylCo_DH-like_C"/>
</dbReference>